<evidence type="ECO:0000313" key="2">
    <source>
        <dbReference type="Proteomes" id="UP000279833"/>
    </source>
</evidence>
<accession>A0A183KJZ6</accession>
<protein>
    <submittedName>
        <fullName evidence="3">Transposase</fullName>
    </submittedName>
</protein>
<evidence type="ECO:0000313" key="1">
    <source>
        <dbReference type="EMBL" id="VDP59060.1"/>
    </source>
</evidence>
<evidence type="ECO:0000313" key="3">
    <source>
        <dbReference type="WBParaSite" id="SCUD_0001535901-mRNA-1"/>
    </source>
</evidence>
<sequence>MNLQFVHLNYILHLNIGRECMGQLIPLVEEVFFLDETFFLGTGLKKSAADLRVVSELFLVRQDDVIIWNVLKLVDR</sequence>
<proteinExistence type="predicted"/>
<reference evidence="3" key="1">
    <citation type="submission" date="2016-06" db="UniProtKB">
        <authorList>
            <consortium name="WormBaseParasite"/>
        </authorList>
    </citation>
    <scope>IDENTIFICATION</scope>
</reference>
<gene>
    <name evidence="1" type="ORF">SCUD_LOCUS15356</name>
</gene>
<dbReference type="WBParaSite" id="SCUD_0001535901-mRNA-1">
    <property type="protein sequence ID" value="SCUD_0001535901-mRNA-1"/>
    <property type="gene ID" value="SCUD_0001535901"/>
</dbReference>
<dbReference type="Proteomes" id="UP000279833">
    <property type="component" value="Unassembled WGS sequence"/>
</dbReference>
<dbReference type="AlphaFoldDB" id="A0A183KJZ6"/>
<name>A0A183KJZ6_9TREM</name>
<dbReference type="EMBL" id="UZAK01037541">
    <property type="protein sequence ID" value="VDP59060.1"/>
    <property type="molecule type" value="Genomic_DNA"/>
</dbReference>
<keyword evidence="2" id="KW-1185">Reference proteome</keyword>
<organism evidence="3">
    <name type="scientific">Schistosoma curassoni</name>
    <dbReference type="NCBI Taxonomy" id="6186"/>
    <lineage>
        <taxon>Eukaryota</taxon>
        <taxon>Metazoa</taxon>
        <taxon>Spiralia</taxon>
        <taxon>Lophotrochozoa</taxon>
        <taxon>Platyhelminthes</taxon>
        <taxon>Trematoda</taxon>
        <taxon>Digenea</taxon>
        <taxon>Strigeidida</taxon>
        <taxon>Schistosomatoidea</taxon>
        <taxon>Schistosomatidae</taxon>
        <taxon>Schistosoma</taxon>
    </lineage>
</organism>
<reference evidence="1 2" key="2">
    <citation type="submission" date="2018-11" db="EMBL/GenBank/DDBJ databases">
        <authorList>
            <consortium name="Pathogen Informatics"/>
        </authorList>
    </citation>
    <scope>NUCLEOTIDE SEQUENCE [LARGE SCALE GENOMIC DNA]</scope>
    <source>
        <strain evidence="1">Dakar</strain>
        <strain evidence="2">Dakar, Senegal</strain>
    </source>
</reference>